<dbReference type="FunFam" id="3.40.50.1470:FF:000001">
    <property type="entry name" value="Peptidyl-tRNA hydrolase"/>
    <property type="match status" value="1"/>
</dbReference>
<evidence type="ECO:0000256" key="3">
    <source>
        <dbReference type="ARBA" id="ARBA00022801"/>
    </source>
</evidence>
<dbReference type="Gene3D" id="3.40.50.1470">
    <property type="entry name" value="Peptidyl-tRNA hydrolase"/>
    <property type="match status" value="1"/>
</dbReference>
<dbReference type="PROSITE" id="PS01196">
    <property type="entry name" value="PEPT_TRNA_HYDROL_2"/>
    <property type="match status" value="1"/>
</dbReference>
<feature type="binding site" evidence="7">
    <location>
        <position position="71"/>
    </location>
    <ligand>
        <name>tRNA</name>
        <dbReference type="ChEBI" id="CHEBI:17843"/>
    </ligand>
</feature>
<comment type="subunit">
    <text evidence="7">Monomer.</text>
</comment>
<dbReference type="EMBL" id="CP016268">
    <property type="protein sequence ID" value="ANO51914.1"/>
    <property type="molecule type" value="Genomic_DNA"/>
</dbReference>
<dbReference type="InterPro" id="IPR001328">
    <property type="entry name" value="Pept_tRNA_hydro"/>
</dbReference>
<dbReference type="Proteomes" id="UP000092695">
    <property type="component" value="Chromosome"/>
</dbReference>
<dbReference type="Pfam" id="PF01195">
    <property type="entry name" value="Pept_tRNA_hydro"/>
    <property type="match status" value="1"/>
</dbReference>
<evidence type="ECO:0000256" key="1">
    <source>
        <dbReference type="ARBA" id="ARBA00013260"/>
    </source>
</evidence>
<sequence>MSTQVSIIAGLGNPEERYARTLHNAGFWFVDELARSLGESFRIEKRFDAEVCKIRIAGEEIWLVKPQSYMNLSGGPVRGMLDYYRLQATELLVAHDEIDLPPGTVRLKKGGGHGGHNGLRDIIRHCGADFMRLRLGVGHPGDKSQVTNYVLKRASADIEQAITENIEQAVTIMPLLVEFGMNAAMKKLHTKTDKENT</sequence>
<dbReference type="GO" id="GO:0006515">
    <property type="term" value="P:protein quality control for misfolded or incompletely synthesized proteins"/>
    <property type="evidence" value="ECO:0007669"/>
    <property type="project" value="UniProtKB-UniRule"/>
</dbReference>
<keyword evidence="4 7" id="KW-0694">RNA-binding</keyword>
<dbReference type="PANTHER" id="PTHR17224">
    <property type="entry name" value="PEPTIDYL-TRNA HYDROLASE"/>
    <property type="match status" value="1"/>
</dbReference>
<name>A0A193LHP9_9GAMM</name>
<keyword evidence="7" id="KW-0963">Cytoplasm</keyword>
<evidence type="ECO:0000256" key="2">
    <source>
        <dbReference type="ARBA" id="ARBA00022555"/>
    </source>
</evidence>
<proteinExistence type="inferred from homology"/>
<dbReference type="NCBIfam" id="TIGR00447">
    <property type="entry name" value="pth"/>
    <property type="match status" value="1"/>
</dbReference>
<feature type="site" description="Stabilizes the basic form of H active site to accept a proton" evidence="7">
    <location>
        <position position="96"/>
    </location>
</feature>
<dbReference type="OrthoDB" id="9800507at2"/>
<feature type="active site" description="Proton acceptor" evidence="7">
    <location>
        <position position="23"/>
    </location>
</feature>
<dbReference type="CDD" id="cd00462">
    <property type="entry name" value="PTH"/>
    <property type="match status" value="1"/>
</dbReference>
<feature type="site" description="Discriminates between blocked and unblocked aminoacyl-tRNA" evidence="7">
    <location>
        <position position="13"/>
    </location>
</feature>
<dbReference type="KEGG" id="woc:BA177_12500"/>
<evidence type="ECO:0000256" key="7">
    <source>
        <dbReference type="HAMAP-Rule" id="MF_00083"/>
    </source>
</evidence>
<keyword evidence="9" id="KW-1185">Reference proteome</keyword>
<reference evidence="8 9" key="1">
    <citation type="submission" date="2016-06" db="EMBL/GenBank/DDBJ databases">
        <title>Complete genome sequence of a deep-branching marine Gamma Proteobacterium Woeseia oceani type strain XK5.</title>
        <authorList>
            <person name="Mu D."/>
            <person name="Du Z."/>
        </authorList>
    </citation>
    <scope>NUCLEOTIDE SEQUENCE [LARGE SCALE GENOMIC DNA]</scope>
    <source>
        <strain evidence="8 9">XK5</strain>
    </source>
</reference>
<organism evidence="8 9">
    <name type="scientific">Woeseia oceani</name>
    <dbReference type="NCBI Taxonomy" id="1548547"/>
    <lineage>
        <taxon>Bacteria</taxon>
        <taxon>Pseudomonadati</taxon>
        <taxon>Pseudomonadota</taxon>
        <taxon>Gammaproteobacteria</taxon>
        <taxon>Woeseiales</taxon>
        <taxon>Woeseiaceae</taxon>
        <taxon>Woeseia</taxon>
    </lineage>
</organism>
<evidence type="ECO:0000256" key="6">
    <source>
        <dbReference type="ARBA" id="ARBA00050038"/>
    </source>
</evidence>
<feature type="binding site" evidence="7">
    <location>
        <position position="18"/>
    </location>
    <ligand>
        <name>tRNA</name>
        <dbReference type="ChEBI" id="CHEBI:17843"/>
    </ligand>
</feature>
<comment type="function">
    <text evidence="7">Catalyzes the release of premature peptidyl moieties from peptidyl-tRNA molecules trapped in stalled 50S ribosomal subunits, and thus maintains levels of free tRNAs and 50S ribosomes.</text>
</comment>
<protein>
    <recommendedName>
        <fullName evidence="6 7">Peptidyl-tRNA hydrolase</fullName>
        <shortName evidence="7">Pth</shortName>
        <ecNumber evidence="1 7">3.1.1.29</ecNumber>
    </recommendedName>
</protein>
<evidence type="ECO:0000313" key="8">
    <source>
        <dbReference type="EMBL" id="ANO51914.1"/>
    </source>
</evidence>
<dbReference type="InterPro" id="IPR036416">
    <property type="entry name" value="Pept_tRNA_hydro_sf"/>
</dbReference>
<dbReference type="GO" id="GO:0000049">
    <property type="term" value="F:tRNA binding"/>
    <property type="evidence" value="ECO:0007669"/>
    <property type="project" value="UniProtKB-UniRule"/>
</dbReference>
<feature type="binding site" evidence="7">
    <location>
        <position position="69"/>
    </location>
    <ligand>
        <name>tRNA</name>
        <dbReference type="ChEBI" id="CHEBI:17843"/>
    </ligand>
</feature>
<dbReference type="GO" id="GO:0005737">
    <property type="term" value="C:cytoplasm"/>
    <property type="evidence" value="ECO:0007669"/>
    <property type="project" value="UniProtKB-SubCell"/>
</dbReference>
<comment type="subcellular location">
    <subcellularLocation>
        <location evidence="7">Cytoplasm</location>
    </subcellularLocation>
</comment>
<accession>A0A193LHP9</accession>
<comment type="catalytic activity">
    <reaction evidence="7">
        <text>an N-acyl-L-alpha-aminoacyl-tRNA + H2O = an N-acyl-L-amino acid + a tRNA + H(+)</text>
        <dbReference type="Rhea" id="RHEA:54448"/>
        <dbReference type="Rhea" id="RHEA-COMP:10123"/>
        <dbReference type="Rhea" id="RHEA-COMP:13883"/>
        <dbReference type="ChEBI" id="CHEBI:15377"/>
        <dbReference type="ChEBI" id="CHEBI:15378"/>
        <dbReference type="ChEBI" id="CHEBI:59874"/>
        <dbReference type="ChEBI" id="CHEBI:78442"/>
        <dbReference type="ChEBI" id="CHEBI:138191"/>
        <dbReference type="EC" id="3.1.1.29"/>
    </reaction>
</comment>
<evidence type="ECO:0000256" key="4">
    <source>
        <dbReference type="ARBA" id="ARBA00022884"/>
    </source>
</evidence>
<dbReference type="GO" id="GO:0004045">
    <property type="term" value="F:peptidyl-tRNA hydrolase activity"/>
    <property type="evidence" value="ECO:0007669"/>
    <property type="project" value="UniProtKB-UniRule"/>
</dbReference>
<dbReference type="PANTHER" id="PTHR17224:SF1">
    <property type="entry name" value="PEPTIDYL-TRNA HYDROLASE"/>
    <property type="match status" value="1"/>
</dbReference>
<comment type="similarity">
    <text evidence="5 7">Belongs to the PTH family.</text>
</comment>
<evidence type="ECO:0000256" key="5">
    <source>
        <dbReference type="ARBA" id="ARBA00038063"/>
    </source>
</evidence>
<feature type="binding site" evidence="7">
    <location>
        <position position="117"/>
    </location>
    <ligand>
        <name>tRNA</name>
        <dbReference type="ChEBI" id="CHEBI:17843"/>
    </ligand>
</feature>
<dbReference type="RefSeq" id="WP_068616690.1">
    <property type="nucleotide sequence ID" value="NZ_CP016268.1"/>
</dbReference>
<dbReference type="HAMAP" id="MF_00083">
    <property type="entry name" value="Pept_tRNA_hydro_bact"/>
    <property type="match status" value="1"/>
</dbReference>
<dbReference type="SUPFAM" id="SSF53178">
    <property type="entry name" value="Peptidyl-tRNA hydrolase-like"/>
    <property type="match status" value="1"/>
</dbReference>
<keyword evidence="2 7" id="KW-0820">tRNA-binding</keyword>
<gene>
    <name evidence="7" type="primary">pth</name>
    <name evidence="8" type="ORF">BA177_12500</name>
</gene>
<evidence type="ECO:0000313" key="9">
    <source>
        <dbReference type="Proteomes" id="UP000092695"/>
    </source>
</evidence>
<dbReference type="STRING" id="1548547.BA177_12500"/>
<dbReference type="GO" id="GO:0072344">
    <property type="term" value="P:rescue of stalled ribosome"/>
    <property type="evidence" value="ECO:0007669"/>
    <property type="project" value="UniProtKB-UniRule"/>
</dbReference>
<keyword evidence="3 7" id="KW-0378">Hydrolase</keyword>
<dbReference type="EC" id="3.1.1.29" evidence="1 7"/>
<dbReference type="InterPro" id="IPR018171">
    <property type="entry name" value="Pept_tRNA_hydro_CS"/>
</dbReference>
<comment type="function">
    <text evidence="7">Hydrolyzes ribosome-free peptidyl-tRNAs (with 1 or more amino acids incorporated), which drop off the ribosome during protein synthesis, or as a result of ribosome stalling.</text>
</comment>
<dbReference type="AlphaFoldDB" id="A0A193LHP9"/>